<dbReference type="GeneID" id="8250261"/>
<keyword evidence="2" id="KW-0694">RNA-binding</keyword>
<feature type="domain" description="K Homology" evidence="3">
    <location>
        <begin position="83"/>
        <end position="156"/>
    </location>
</feature>
<dbReference type="EMBL" id="CP001574">
    <property type="protein sequence ID" value="ACO68981.1"/>
    <property type="molecule type" value="Genomic_DNA"/>
</dbReference>
<sequence>MNITLKFLLPDSAAGSIIGKGGATVNELQSQTGSRIQLSRATEVFPGTKDRIVTVYGTAPSILGAFHLMISKLVRDGEGLVGGRPHVKLVIPNASCGCIIGRGGATIRNFADDSQAEIKLSSQEHMLPGVNERVLTITGANDRVLRAIALVATALSQDGCYEELISRPSTYTIDGMPMPYSGINNDFAAAVNHNVEHGRSQDGDVISVAIDVPDEHIGAVLGKGGRTISEIQITSGIRIKVSERGDYVEGTKNRRVTLTGAGDKVQMARFLLEQKLCASASVEESVL</sequence>
<dbReference type="Gene3D" id="3.30.1370.10">
    <property type="entry name" value="K Homology domain, type 1"/>
    <property type="match status" value="3"/>
</dbReference>
<dbReference type="FunCoup" id="C1FEM0">
    <property type="interactions" value="990"/>
</dbReference>
<dbReference type="GO" id="GO:0003723">
    <property type="term" value="F:RNA binding"/>
    <property type="evidence" value="ECO:0007669"/>
    <property type="project" value="UniProtKB-UniRule"/>
</dbReference>
<keyword evidence="1" id="KW-0677">Repeat</keyword>
<evidence type="ECO:0000256" key="1">
    <source>
        <dbReference type="ARBA" id="ARBA00022737"/>
    </source>
</evidence>
<dbReference type="KEGG" id="mis:MICPUN_55496"/>
<dbReference type="InParanoid" id="C1FEM0"/>
<dbReference type="SUPFAM" id="SSF54791">
    <property type="entry name" value="Eukaryotic type KH-domain (KH-domain type I)"/>
    <property type="match status" value="3"/>
</dbReference>
<dbReference type="eggNOG" id="KOG2191">
    <property type="taxonomic scope" value="Eukaryota"/>
</dbReference>
<dbReference type="InterPro" id="IPR004088">
    <property type="entry name" value="KH_dom_type_1"/>
</dbReference>
<evidence type="ECO:0000313" key="4">
    <source>
        <dbReference type="EMBL" id="ACO68981.1"/>
    </source>
</evidence>
<dbReference type="CDD" id="cd22437">
    <property type="entry name" value="KH-I_BTR1_rpt2"/>
    <property type="match status" value="1"/>
</dbReference>
<dbReference type="SMART" id="SM00322">
    <property type="entry name" value="KH"/>
    <property type="match status" value="3"/>
</dbReference>
<proteinExistence type="predicted"/>
<evidence type="ECO:0000259" key="3">
    <source>
        <dbReference type="SMART" id="SM00322"/>
    </source>
</evidence>
<feature type="domain" description="K Homology" evidence="3">
    <location>
        <begin position="204"/>
        <end position="277"/>
    </location>
</feature>
<dbReference type="OrthoDB" id="441329at2759"/>
<dbReference type="InterPro" id="IPR004087">
    <property type="entry name" value="KH_dom"/>
</dbReference>
<evidence type="ECO:0000256" key="2">
    <source>
        <dbReference type="PROSITE-ProRule" id="PRU00117"/>
    </source>
</evidence>
<name>C1FEM0_MICCC</name>
<reference evidence="4 5" key="1">
    <citation type="journal article" date="2009" name="Science">
        <title>Green evolution and dynamic adaptations revealed by genomes of the marine picoeukaryotes Micromonas.</title>
        <authorList>
            <person name="Worden A.Z."/>
            <person name="Lee J.H."/>
            <person name="Mock T."/>
            <person name="Rouze P."/>
            <person name="Simmons M.P."/>
            <person name="Aerts A.L."/>
            <person name="Allen A.E."/>
            <person name="Cuvelier M.L."/>
            <person name="Derelle E."/>
            <person name="Everett M.V."/>
            <person name="Foulon E."/>
            <person name="Grimwood J."/>
            <person name="Gundlach H."/>
            <person name="Henrissat B."/>
            <person name="Napoli C."/>
            <person name="McDonald S.M."/>
            <person name="Parker M.S."/>
            <person name="Rombauts S."/>
            <person name="Salamov A."/>
            <person name="Von Dassow P."/>
            <person name="Badger J.H."/>
            <person name="Coutinho P.M."/>
            <person name="Demir E."/>
            <person name="Dubchak I."/>
            <person name="Gentemann C."/>
            <person name="Eikrem W."/>
            <person name="Gready J.E."/>
            <person name="John U."/>
            <person name="Lanier W."/>
            <person name="Lindquist E.A."/>
            <person name="Lucas S."/>
            <person name="Mayer K.F."/>
            <person name="Moreau H."/>
            <person name="Not F."/>
            <person name="Otillar R."/>
            <person name="Panaud O."/>
            <person name="Pangilinan J."/>
            <person name="Paulsen I."/>
            <person name="Piegu B."/>
            <person name="Poliakov A."/>
            <person name="Robbens S."/>
            <person name="Schmutz J."/>
            <person name="Toulza E."/>
            <person name="Wyss T."/>
            <person name="Zelensky A."/>
            <person name="Zhou K."/>
            <person name="Armbrust E.V."/>
            <person name="Bhattacharya D."/>
            <person name="Goodenough U.W."/>
            <person name="Van de Peer Y."/>
            <person name="Grigoriev I.V."/>
        </authorList>
    </citation>
    <scope>NUCLEOTIDE SEQUENCE [LARGE SCALE GENOMIC DNA]</scope>
    <source>
        <strain evidence="5">RCC299 / NOUM17</strain>
    </source>
</reference>
<dbReference type="OMA" id="SIAKEPH"/>
<dbReference type="PANTHER" id="PTHR10288">
    <property type="entry name" value="KH DOMAIN CONTAINING RNA BINDING PROTEIN"/>
    <property type="match status" value="1"/>
</dbReference>
<protein>
    <recommendedName>
        <fullName evidence="3">K Homology domain-containing protein</fullName>
    </recommendedName>
</protein>
<dbReference type="STRING" id="296587.C1FEM0"/>
<keyword evidence="5" id="KW-1185">Reference proteome</keyword>
<accession>C1FEM0</accession>
<dbReference type="Pfam" id="PF00013">
    <property type="entry name" value="KH_1"/>
    <property type="match status" value="3"/>
</dbReference>
<gene>
    <name evidence="4" type="ORF">MICPUN_55496</name>
</gene>
<dbReference type="Proteomes" id="UP000002009">
    <property type="component" value="Chromosome 1"/>
</dbReference>
<organism evidence="4 5">
    <name type="scientific">Micromonas commoda (strain RCC299 / NOUM17 / CCMP2709)</name>
    <name type="common">Picoplanktonic green alga</name>
    <dbReference type="NCBI Taxonomy" id="296587"/>
    <lineage>
        <taxon>Eukaryota</taxon>
        <taxon>Viridiplantae</taxon>
        <taxon>Chlorophyta</taxon>
        <taxon>Mamiellophyceae</taxon>
        <taxon>Mamiellales</taxon>
        <taxon>Mamiellaceae</taxon>
        <taxon>Micromonas</taxon>
    </lineage>
</organism>
<dbReference type="InterPro" id="IPR036612">
    <property type="entry name" value="KH_dom_type_1_sf"/>
</dbReference>
<dbReference type="RefSeq" id="XP_002507723.1">
    <property type="nucleotide sequence ID" value="XM_002507677.1"/>
</dbReference>
<dbReference type="CDD" id="cd22514">
    <property type="entry name" value="KH-I_BTR1_rpt3"/>
    <property type="match status" value="1"/>
</dbReference>
<feature type="domain" description="K Homology" evidence="3">
    <location>
        <begin position="1"/>
        <end position="74"/>
    </location>
</feature>
<dbReference type="PROSITE" id="PS50084">
    <property type="entry name" value="KH_TYPE_1"/>
    <property type="match status" value="3"/>
</dbReference>
<evidence type="ECO:0000313" key="5">
    <source>
        <dbReference type="Proteomes" id="UP000002009"/>
    </source>
</evidence>
<dbReference type="AlphaFoldDB" id="C1FEM0"/>